<dbReference type="PROSITE" id="PS00075">
    <property type="entry name" value="DHFR_1"/>
    <property type="match status" value="1"/>
</dbReference>
<dbReference type="PROSITE" id="PS51330">
    <property type="entry name" value="DHFR_2"/>
    <property type="match status" value="1"/>
</dbReference>
<dbReference type="Gene3D" id="3.40.430.10">
    <property type="entry name" value="Dihydrofolate Reductase, subunit A"/>
    <property type="match status" value="1"/>
</dbReference>
<reference evidence="12" key="1">
    <citation type="journal article" date="2019" name="Int. J. Syst. Evol. Microbiol.">
        <title>The Global Catalogue of Microorganisms (GCM) 10K type strain sequencing project: providing services to taxonomists for standard genome sequencing and annotation.</title>
        <authorList>
            <consortium name="The Broad Institute Genomics Platform"/>
            <consortium name="The Broad Institute Genome Sequencing Center for Infectious Disease"/>
            <person name="Wu L."/>
            <person name="Ma J."/>
        </authorList>
    </citation>
    <scope>NUCLEOTIDE SEQUENCE [LARGE SCALE GENOMIC DNA]</scope>
    <source>
        <strain evidence="12">JCM 17190</strain>
    </source>
</reference>
<protein>
    <recommendedName>
        <fullName evidence="3 8">Dihydrofolate reductase</fullName>
        <ecNumber evidence="3 8">1.5.1.3</ecNumber>
    </recommendedName>
</protein>
<evidence type="ECO:0000256" key="4">
    <source>
        <dbReference type="ARBA" id="ARBA00022563"/>
    </source>
</evidence>
<evidence type="ECO:0000256" key="5">
    <source>
        <dbReference type="ARBA" id="ARBA00022857"/>
    </source>
</evidence>
<keyword evidence="5 8" id="KW-0521">NADP</keyword>
<dbReference type="InterPro" id="IPR001796">
    <property type="entry name" value="DHFR_dom"/>
</dbReference>
<dbReference type="PIRSF" id="PIRSF000194">
    <property type="entry name" value="DHFR"/>
    <property type="match status" value="1"/>
</dbReference>
<evidence type="ECO:0000259" key="10">
    <source>
        <dbReference type="PROSITE" id="PS51330"/>
    </source>
</evidence>
<dbReference type="PANTHER" id="PTHR48069">
    <property type="entry name" value="DIHYDROFOLATE REDUCTASE"/>
    <property type="match status" value="1"/>
</dbReference>
<proteinExistence type="inferred from homology"/>
<comment type="pathway">
    <text evidence="1 8">Cofactor biosynthesis; tetrahydrofolate biosynthesis; 5,6,7,8-tetrahydrofolate from 7,8-dihydrofolate: step 1/1.</text>
</comment>
<dbReference type="PANTHER" id="PTHR48069:SF3">
    <property type="entry name" value="DIHYDROFOLATE REDUCTASE"/>
    <property type="match status" value="1"/>
</dbReference>
<dbReference type="CDD" id="cd00209">
    <property type="entry name" value="DHFR"/>
    <property type="match status" value="1"/>
</dbReference>
<gene>
    <name evidence="11" type="ORF">GCM10022404_19990</name>
</gene>
<keyword evidence="12" id="KW-1185">Reference proteome</keyword>
<comment type="catalytic activity">
    <reaction evidence="8">
        <text>(6S)-5,6,7,8-tetrahydrofolate + NADP(+) = 7,8-dihydrofolate + NADPH + H(+)</text>
        <dbReference type="Rhea" id="RHEA:15009"/>
        <dbReference type="ChEBI" id="CHEBI:15378"/>
        <dbReference type="ChEBI" id="CHEBI:57451"/>
        <dbReference type="ChEBI" id="CHEBI:57453"/>
        <dbReference type="ChEBI" id="CHEBI:57783"/>
        <dbReference type="ChEBI" id="CHEBI:58349"/>
        <dbReference type="EC" id="1.5.1.3"/>
    </reaction>
</comment>
<keyword evidence="4 8" id="KW-0554">One-carbon metabolism</keyword>
<dbReference type="InterPro" id="IPR017925">
    <property type="entry name" value="DHFR_CS"/>
</dbReference>
<comment type="similarity">
    <text evidence="2 8 9">Belongs to the dihydrofolate reductase family.</text>
</comment>
<sequence>MISLIVARDRTGAIGKNGEIPWHLPADLRFFMRETTGGAVIMGRRTWESLPLRPLKNRLNIVVSSQKVDHDLVVPSIEAAIDAAKTDARARIYGIGGEGIYRAMMPIADRLLLTEVDLVVEDADTWFPEFDPEGWREVNRIPLEDSKVSATVSELIRS</sequence>
<evidence type="ECO:0000256" key="3">
    <source>
        <dbReference type="ARBA" id="ARBA00012856"/>
    </source>
</evidence>
<evidence type="ECO:0000313" key="11">
    <source>
        <dbReference type="EMBL" id="GAA3869988.1"/>
    </source>
</evidence>
<dbReference type="SUPFAM" id="SSF53597">
    <property type="entry name" value="Dihydrofolate reductase-like"/>
    <property type="match status" value="1"/>
</dbReference>
<dbReference type="RefSeq" id="WP_344846895.1">
    <property type="nucleotide sequence ID" value="NZ_BAABDF010000007.1"/>
</dbReference>
<evidence type="ECO:0000256" key="8">
    <source>
        <dbReference type="PIRNR" id="PIRNR000194"/>
    </source>
</evidence>
<dbReference type="InterPro" id="IPR012259">
    <property type="entry name" value="DHFR"/>
</dbReference>
<comment type="caution">
    <text evidence="11">The sequence shown here is derived from an EMBL/GenBank/DDBJ whole genome shotgun (WGS) entry which is preliminary data.</text>
</comment>
<dbReference type="EMBL" id="BAABDF010000007">
    <property type="protein sequence ID" value="GAA3869988.1"/>
    <property type="molecule type" value="Genomic_DNA"/>
</dbReference>
<evidence type="ECO:0000256" key="1">
    <source>
        <dbReference type="ARBA" id="ARBA00004903"/>
    </source>
</evidence>
<dbReference type="InterPro" id="IPR024072">
    <property type="entry name" value="DHFR-like_dom_sf"/>
</dbReference>
<evidence type="ECO:0000256" key="6">
    <source>
        <dbReference type="ARBA" id="ARBA00023002"/>
    </source>
</evidence>
<evidence type="ECO:0000313" key="12">
    <source>
        <dbReference type="Proteomes" id="UP001399917"/>
    </source>
</evidence>
<dbReference type="PRINTS" id="PR00070">
    <property type="entry name" value="DHFR"/>
</dbReference>
<evidence type="ECO:0000256" key="2">
    <source>
        <dbReference type="ARBA" id="ARBA00009539"/>
    </source>
</evidence>
<dbReference type="EC" id="1.5.1.3" evidence="3 8"/>
<dbReference type="Pfam" id="PF00186">
    <property type="entry name" value="DHFR_1"/>
    <property type="match status" value="1"/>
</dbReference>
<organism evidence="11 12">
    <name type="scientific">Celeribacter arenosi</name>
    <dbReference type="NCBI Taxonomy" id="792649"/>
    <lineage>
        <taxon>Bacteria</taxon>
        <taxon>Pseudomonadati</taxon>
        <taxon>Pseudomonadota</taxon>
        <taxon>Alphaproteobacteria</taxon>
        <taxon>Rhodobacterales</taxon>
        <taxon>Roseobacteraceae</taxon>
        <taxon>Celeribacter</taxon>
    </lineage>
</organism>
<accession>A0ABP7KBH3</accession>
<evidence type="ECO:0000256" key="9">
    <source>
        <dbReference type="RuleBase" id="RU004474"/>
    </source>
</evidence>
<feature type="domain" description="DHFR" evidence="10">
    <location>
        <begin position="1"/>
        <end position="157"/>
    </location>
</feature>
<dbReference type="Proteomes" id="UP001399917">
    <property type="component" value="Unassembled WGS sequence"/>
</dbReference>
<keyword evidence="6 8" id="KW-0560">Oxidoreductase</keyword>
<evidence type="ECO:0000256" key="7">
    <source>
        <dbReference type="ARBA" id="ARBA00025067"/>
    </source>
</evidence>
<comment type="function">
    <text evidence="7 8">Key enzyme in folate metabolism. Catalyzes an essential reaction for de novo glycine and purine synthesis, and for DNA precursor synthesis.</text>
</comment>
<name>A0ABP7KBH3_9RHOB</name>